<dbReference type="SUPFAM" id="SSF55781">
    <property type="entry name" value="GAF domain-like"/>
    <property type="match status" value="1"/>
</dbReference>
<dbReference type="SUPFAM" id="SSF55874">
    <property type="entry name" value="ATPase domain of HSP90 chaperone/DNA topoisomerase II/histidine kinase"/>
    <property type="match status" value="1"/>
</dbReference>
<dbReference type="GO" id="GO:0000155">
    <property type="term" value="F:phosphorelay sensor kinase activity"/>
    <property type="evidence" value="ECO:0007669"/>
    <property type="project" value="InterPro"/>
</dbReference>
<comment type="caution">
    <text evidence="4">Lacks conserved residue(s) required for the propagation of feature annotation.</text>
</comment>
<dbReference type="SMART" id="SM00448">
    <property type="entry name" value="REC"/>
    <property type="match status" value="1"/>
</dbReference>
<feature type="coiled-coil region" evidence="5">
    <location>
        <begin position="334"/>
        <end position="368"/>
    </location>
</feature>
<dbReference type="Pfam" id="PF02518">
    <property type="entry name" value="HATPase_c"/>
    <property type="match status" value="1"/>
</dbReference>
<feature type="domain" description="Response regulatory" evidence="7">
    <location>
        <begin position="614"/>
        <end position="728"/>
    </location>
</feature>
<dbReference type="CDD" id="cd00082">
    <property type="entry name" value="HisKA"/>
    <property type="match status" value="1"/>
</dbReference>
<keyword evidence="3" id="KW-0597">Phosphoprotein</keyword>
<dbReference type="Pfam" id="PF00512">
    <property type="entry name" value="HisKA"/>
    <property type="match status" value="1"/>
</dbReference>
<evidence type="ECO:0000256" key="5">
    <source>
        <dbReference type="SAM" id="Coils"/>
    </source>
</evidence>
<name>A0A1F6CVR5_HANXR</name>
<dbReference type="PRINTS" id="PR00344">
    <property type="entry name" value="BCTRLSENSOR"/>
</dbReference>
<dbReference type="Gene3D" id="3.30.565.10">
    <property type="entry name" value="Histidine kinase-like ATPase, C-terminal domain"/>
    <property type="match status" value="1"/>
</dbReference>
<organism evidence="8 9">
    <name type="scientific">Handelsmanbacteria sp. (strain RIFCSPLOWO2_12_FULL_64_10)</name>
    <dbReference type="NCBI Taxonomy" id="1817868"/>
    <lineage>
        <taxon>Bacteria</taxon>
        <taxon>Candidatus Handelsmaniibacteriota</taxon>
    </lineage>
</organism>
<feature type="domain" description="Histidine kinase" evidence="6">
    <location>
        <begin position="377"/>
        <end position="595"/>
    </location>
</feature>
<dbReference type="Pfam" id="PF00072">
    <property type="entry name" value="Response_reg"/>
    <property type="match status" value="1"/>
</dbReference>
<dbReference type="Gene3D" id="1.10.287.130">
    <property type="match status" value="1"/>
</dbReference>
<dbReference type="SUPFAM" id="SSF52172">
    <property type="entry name" value="CheY-like"/>
    <property type="match status" value="1"/>
</dbReference>
<evidence type="ECO:0000313" key="8">
    <source>
        <dbReference type="EMBL" id="OGG53254.1"/>
    </source>
</evidence>
<dbReference type="EC" id="2.7.13.3" evidence="2"/>
<evidence type="ECO:0000256" key="1">
    <source>
        <dbReference type="ARBA" id="ARBA00000085"/>
    </source>
</evidence>
<dbReference type="PROSITE" id="PS50109">
    <property type="entry name" value="HIS_KIN"/>
    <property type="match status" value="1"/>
</dbReference>
<dbReference type="SUPFAM" id="SSF47384">
    <property type="entry name" value="Homodimeric domain of signal transducing histidine kinase"/>
    <property type="match status" value="1"/>
</dbReference>
<dbReference type="InterPro" id="IPR004358">
    <property type="entry name" value="Sig_transdc_His_kin-like_C"/>
</dbReference>
<dbReference type="Proteomes" id="UP000178606">
    <property type="component" value="Unassembled WGS sequence"/>
</dbReference>
<dbReference type="InterPro" id="IPR036890">
    <property type="entry name" value="HATPase_C_sf"/>
</dbReference>
<protein>
    <recommendedName>
        <fullName evidence="2">histidine kinase</fullName>
        <ecNumber evidence="2">2.7.13.3</ecNumber>
    </recommendedName>
</protein>
<dbReference type="InterPro" id="IPR003594">
    <property type="entry name" value="HATPase_dom"/>
</dbReference>
<evidence type="ECO:0000259" key="7">
    <source>
        <dbReference type="PROSITE" id="PS50110"/>
    </source>
</evidence>
<dbReference type="InterPro" id="IPR003661">
    <property type="entry name" value="HisK_dim/P_dom"/>
</dbReference>
<evidence type="ECO:0000256" key="3">
    <source>
        <dbReference type="ARBA" id="ARBA00022553"/>
    </source>
</evidence>
<dbReference type="PROSITE" id="PS50110">
    <property type="entry name" value="RESPONSE_REGULATORY"/>
    <property type="match status" value="1"/>
</dbReference>
<comment type="catalytic activity">
    <reaction evidence="1">
        <text>ATP + protein L-histidine = ADP + protein N-phospho-L-histidine.</text>
        <dbReference type="EC" id="2.7.13.3"/>
    </reaction>
</comment>
<sequence>METSDRVRELTASFLRTHGARIEEELSKGLDQAGSMAFLPTHRALFHLARTHIQEPSHHRLIADICGTLPGGDSRSVVQGVISGQLVLWAVLHSALREVPGPHRDIDIIHHALALVGDTVDGIIGALADLARPGAAPSGAPFPEWGTLVEFGKIHREFQALSRITRDLLDTRDPAQMFQILEQGILSTFHIRSLVIAAVDHEKGGVEVFRAYPLASPTSPDPIGWRFDLSHPDILCDVARTGRIEVIDGWDPRFHERIVQPDGSFAFLQRPRGAYKNQTSFFVPILAGDRAIGVVCTASPQTDRQLVLRQIERMRPFFDQVGATLSNVSEIIERRRTEETLQVTNRRLEEALAELQAAQQEFARQERLRALGRMASGIAHDFNNALSPIMGYSEMLLAGTIDLDDRERVSNSLRIMNLAARDAAKIVSRLREFYRPREEGEIFLPVDLNQLIEQTISLTQPRWKTQAQANGVVVKIKTRLQKTPPASGNETDLREMLANLIFNAVDAMPDGGTVTLRTRVEGERVILEVSDTGTGMTEEVRQRCLEPFFTTKGEYGTGLGLAMVYGIIRRHEGTIDIQSALGRGTTFVIRLPALTGQKTEKRGEKAFPPARPLRVLAVDDEPRVLGVLKEYLTGDGHTVETASSGREGIEKFRADRFDLVVTNRAMPGLSGDRLAGLVKEVAPDTPVILLTGFSEFMDAAGERPEGVDLVLSKPLTLAALREAVARVSAPERRRLPI</sequence>
<dbReference type="InterPro" id="IPR001789">
    <property type="entry name" value="Sig_transdc_resp-reg_receiver"/>
</dbReference>
<evidence type="ECO:0000256" key="2">
    <source>
        <dbReference type="ARBA" id="ARBA00012438"/>
    </source>
</evidence>
<dbReference type="AlphaFoldDB" id="A0A1F6CVR5"/>
<accession>A0A1F6CVR5</accession>
<dbReference type="InterPro" id="IPR005467">
    <property type="entry name" value="His_kinase_dom"/>
</dbReference>
<reference evidence="8 9" key="1">
    <citation type="journal article" date="2016" name="Nat. Commun.">
        <title>Thousands of microbial genomes shed light on interconnected biogeochemical processes in an aquifer system.</title>
        <authorList>
            <person name="Anantharaman K."/>
            <person name="Brown C.T."/>
            <person name="Hug L.A."/>
            <person name="Sharon I."/>
            <person name="Castelle C.J."/>
            <person name="Probst A.J."/>
            <person name="Thomas B.C."/>
            <person name="Singh A."/>
            <person name="Wilkins M.J."/>
            <person name="Karaoz U."/>
            <person name="Brodie E.L."/>
            <person name="Williams K.H."/>
            <person name="Hubbard S.S."/>
            <person name="Banfield J.F."/>
        </authorList>
    </citation>
    <scope>NUCLEOTIDE SEQUENCE [LARGE SCALE GENOMIC DNA]</scope>
    <source>
        <strain evidence="9">RIFCSPLOWO2_12_FULL_64_10</strain>
    </source>
</reference>
<dbReference type="EMBL" id="MFKF01000124">
    <property type="protein sequence ID" value="OGG53254.1"/>
    <property type="molecule type" value="Genomic_DNA"/>
</dbReference>
<dbReference type="Gene3D" id="3.30.450.40">
    <property type="match status" value="1"/>
</dbReference>
<dbReference type="SMART" id="SM00387">
    <property type="entry name" value="HATPase_c"/>
    <property type="match status" value="1"/>
</dbReference>
<keyword evidence="5" id="KW-0175">Coiled coil</keyword>
<dbReference type="PANTHER" id="PTHR43065">
    <property type="entry name" value="SENSOR HISTIDINE KINASE"/>
    <property type="match status" value="1"/>
</dbReference>
<evidence type="ECO:0000259" key="6">
    <source>
        <dbReference type="PROSITE" id="PS50109"/>
    </source>
</evidence>
<dbReference type="InterPro" id="IPR011006">
    <property type="entry name" value="CheY-like_superfamily"/>
</dbReference>
<comment type="caution">
    <text evidence="8">The sequence shown here is derived from an EMBL/GenBank/DDBJ whole genome shotgun (WGS) entry which is preliminary data.</text>
</comment>
<evidence type="ECO:0000256" key="4">
    <source>
        <dbReference type="PROSITE-ProRule" id="PRU00169"/>
    </source>
</evidence>
<dbReference type="InterPro" id="IPR036097">
    <property type="entry name" value="HisK_dim/P_sf"/>
</dbReference>
<gene>
    <name evidence="8" type="ORF">A3F84_05090</name>
</gene>
<dbReference type="SMART" id="SM00388">
    <property type="entry name" value="HisKA"/>
    <property type="match status" value="1"/>
</dbReference>
<evidence type="ECO:0000313" key="9">
    <source>
        <dbReference type="Proteomes" id="UP000178606"/>
    </source>
</evidence>
<proteinExistence type="predicted"/>
<dbReference type="Gene3D" id="3.40.50.2300">
    <property type="match status" value="1"/>
</dbReference>
<dbReference type="InterPro" id="IPR029016">
    <property type="entry name" value="GAF-like_dom_sf"/>
</dbReference>
<dbReference type="PANTHER" id="PTHR43065:SF42">
    <property type="entry name" value="TWO-COMPONENT SENSOR PPRA"/>
    <property type="match status" value="1"/>
</dbReference>